<dbReference type="EMBL" id="BAABHF010000025">
    <property type="protein sequence ID" value="GAA4500557.1"/>
    <property type="molecule type" value="Genomic_DNA"/>
</dbReference>
<dbReference type="GO" id="GO:0016787">
    <property type="term" value="F:hydrolase activity"/>
    <property type="evidence" value="ECO:0007669"/>
    <property type="project" value="UniProtKB-KW"/>
</dbReference>
<dbReference type="Pfam" id="PF00293">
    <property type="entry name" value="NUDIX"/>
    <property type="match status" value="1"/>
</dbReference>
<dbReference type="RefSeq" id="WP_345467711.1">
    <property type="nucleotide sequence ID" value="NZ_BAABHF010000025.1"/>
</dbReference>
<evidence type="ECO:0000256" key="1">
    <source>
        <dbReference type="ARBA" id="ARBA00001946"/>
    </source>
</evidence>
<dbReference type="PRINTS" id="PR00502">
    <property type="entry name" value="NUDIXFAMILY"/>
</dbReference>
<sequence length="170" mass="18640">MTDDVQGDRPPVTRPAGFVEPEIYYAGLATVYVVAGALITDSAGRVLLVKPNYLDHWLLPGGTADEGEPPEATCAREVKEEIGLDLPVGPLLFVGWGPARAPRPRPMLTFIFDGGDLDRPERIRLQEDEVDDHAFLPPDEACRRLGPVGHRLAPALRARETKIPHYLSEA</sequence>
<proteinExistence type="inferred from homology"/>
<dbReference type="PANTHER" id="PTHR43046">
    <property type="entry name" value="GDP-MANNOSE MANNOSYL HYDROLASE"/>
    <property type="match status" value="1"/>
</dbReference>
<evidence type="ECO:0000313" key="8">
    <source>
        <dbReference type="Proteomes" id="UP001500503"/>
    </source>
</evidence>
<dbReference type="InterPro" id="IPR020476">
    <property type="entry name" value="Nudix_hydrolase"/>
</dbReference>
<comment type="caution">
    <text evidence="7">The sequence shown here is derived from an EMBL/GenBank/DDBJ whole genome shotgun (WGS) entry which is preliminary data.</text>
</comment>
<name>A0ABP8QEC9_9ACTN</name>
<comment type="similarity">
    <text evidence="2 5">Belongs to the Nudix hydrolase family.</text>
</comment>
<dbReference type="SUPFAM" id="SSF55811">
    <property type="entry name" value="Nudix"/>
    <property type="match status" value="1"/>
</dbReference>
<accession>A0ABP8QEC9</accession>
<dbReference type="CDD" id="cd18876">
    <property type="entry name" value="NUDIX_Hydrolase"/>
    <property type="match status" value="1"/>
</dbReference>
<comment type="cofactor">
    <cofactor evidence="1">
        <name>Mg(2+)</name>
        <dbReference type="ChEBI" id="CHEBI:18420"/>
    </cofactor>
</comment>
<keyword evidence="4" id="KW-0460">Magnesium</keyword>
<dbReference type="InterPro" id="IPR015797">
    <property type="entry name" value="NUDIX_hydrolase-like_dom_sf"/>
</dbReference>
<dbReference type="InterPro" id="IPR020084">
    <property type="entry name" value="NUDIX_hydrolase_CS"/>
</dbReference>
<keyword evidence="8" id="KW-1185">Reference proteome</keyword>
<evidence type="ECO:0000256" key="3">
    <source>
        <dbReference type="ARBA" id="ARBA00022801"/>
    </source>
</evidence>
<dbReference type="InterPro" id="IPR000086">
    <property type="entry name" value="NUDIX_hydrolase_dom"/>
</dbReference>
<dbReference type="PROSITE" id="PS00893">
    <property type="entry name" value="NUDIX_BOX"/>
    <property type="match status" value="1"/>
</dbReference>
<dbReference type="PROSITE" id="PS51462">
    <property type="entry name" value="NUDIX"/>
    <property type="match status" value="1"/>
</dbReference>
<evidence type="ECO:0000313" key="7">
    <source>
        <dbReference type="EMBL" id="GAA4500557.1"/>
    </source>
</evidence>
<keyword evidence="3 5" id="KW-0378">Hydrolase</keyword>
<gene>
    <name evidence="7" type="ORF">GCM10023191_049110</name>
</gene>
<evidence type="ECO:0000256" key="4">
    <source>
        <dbReference type="ARBA" id="ARBA00022842"/>
    </source>
</evidence>
<dbReference type="Gene3D" id="3.90.79.10">
    <property type="entry name" value="Nucleoside Triphosphate Pyrophosphohydrolase"/>
    <property type="match status" value="1"/>
</dbReference>
<evidence type="ECO:0000259" key="6">
    <source>
        <dbReference type="PROSITE" id="PS51462"/>
    </source>
</evidence>
<organism evidence="7 8">
    <name type="scientific">Actinoallomurus oryzae</name>
    <dbReference type="NCBI Taxonomy" id="502180"/>
    <lineage>
        <taxon>Bacteria</taxon>
        <taxon>Bacillati</taxon>
        <taxon>Actinomycetota</taxon>
        <taxon>Actinomycetes</taxon>
        <taxon>Streptosporangiales</taxon>
        <taxon>Thermomonosporaceae</taxon>
        <taxon>Actinoallomurus</taxon>
    </lineage>
</organism>
<evidence type="ECO:0000256" key="2">
    <source>
        <dbReference type="ARBA" id="ARBA00005582"/>
    </source>
</evidence>
<evidence type="ECO:0000256" key="5">
    <source>
        <dbReference type="RuleBase" id="RU003476"/>
    </source>
</evidence>
<dbReference type="PANTHER" id="PTHR43046:SF12">
    <property type="entry name" value="GDP-MANNOSE MANNOSYL HYDROLASE"/>
    <property type="match status" value="1"/>
</dbReference>
<protein>
    <submittedName>
        <fullName evidence="7">NUDIX hydrolase</fullName>
    </submittedName>
</protein>
<feature type="domain" description="Nudix hydrolase" evidence="6">
    <location>
        <begin position="30"/>
        <end position="160"/>
    </location>
</feature>
<dbReference type="Proteomes" id="UP001500503">
    <property type="component" value="Unassembled WGS sequence"/>
</dbReference>
<reference evidence="8" key="1">
    <citation type="journal article" date="2019" name="Int. J. Syst. Evol. Microbiol.">
        <title>The Global Catalogue of Microorganisms (GCM) 10K type strain sequencing project: providing services to taxonomists for standard genome sequencing and annotation.</title>
        <authorList>
            <consortium name="The Broad Institute Genomics Platform"/>
            <consortium name="The Broad Institute Genome Sequencing Center for Infectious Disease"/>
            <person name="Wu L."/>
            <person name="Ma J."/>
        </authorList>
    </citation>
    <scope>NUCLEOTIDE SEQUENCE [LARGE SCALE GENOMIC DNA]</scope>
    <source>
        <strain evidence="8">JCM 17933</strain>
    </source>
</reference>